<dbReference type="Proteomes" id="UP001063166">
    <property type="component" value="Unassembled WGS sequence"/>
</dbReference>
<dbReference type="Gene3D" id="3.40.630.30">
    <property type="match status" value="1"/>
</dbReference>
<dbReference type="Gene3D" id="1.10.10.10">
    <property type="entry name" value="Winged helix-like DNA-binding domain superfamily/Winged helix DNA-binding domain"/>
    <property type="match status" value="1"/>
</dbReference>
<evidence type="ECO:0000256" key="19">
    <source>
        <dbReference type="PIRSR" id="PIRSR602717-51"/>
    </source>
</evidence>
<comment type="catalytic activity">
    <reaction evidence="18">
        <text>L-lysyl-[histone] + acetyl-CoA = N(6)-acetyl-L-lysyl-[histone] + CoA + H(+)</text>
        <dbReference type="Rhea" id="RHEA:21992"/>
        <dbReference type="Rhea" id="RHEA-COMP:9845"/>
        <dbReference type="Rhea" id="RHEA-COMP:11338"/>
        <dbReference type="ChEBI" id="CHEBI:15378"/>
        <dbReference type="ChEBI" id="CHEBI:29969"/>
        <dbReference type="ChEBI" id="CHEBI:57287"/>
        <dbReference type="ChEBI" id="CHEBI:57288"/>
        <dbReference type="ChEBI" id="CHEBI:61930"/>
        <dbReference type="EC" id="2.3.1.48"/>
    </reaction>
    <physiologicalReaction direction="left-to-right" evidence="18">
        <dbReference type="Rhea" id="RHEA:21993"/>
    </physiologicalReaction>
</comment>
<evidence type="ECO:0000256" key="3">
    <source>
        <dbReference type="ARBA" id="ARBA00011353"/>
    </source>
</evidence>
<comment type="caution">
    <text evidence="22">The sequence shown here is derived from an EMBL/GenBank/DDBJ whole genome shotgun (WGS) entry which is preliminary data.</text>
</comment>
<dbReference type="GO" id="GO:0004402">
    <property type="term" value="F:histone acetyltransferase activity"/>
    <property type="evidence" value="ECO:0007669"/>
    <property type="project" value="InterPro"/>
</dbReference>
<dbReference type="Gene3D" id="3.30.60.60">
    <property type="entry name" value="N-acetyl transferase-like"/>
    <property type="match status" value="1"/>
</dbReference>
<proteinExistence type="inferred from homology"/>
<keyword evidence="5" id="KW-0808">Transferase</keyword>
<comment type="function">
    <text evidence="14">Catalytic component of the NuA4 histone acetyltransferase (HAT) complex which is involved in epigenetic transcriptional activation of selected genes principally by acetylation of nucleosomal histones H4, H3, H2B, H2A and H2A variant H2A.Z. Acetylates histone H4 to form H4K5ac, H4K8ac, H4K12ac and H4K16ac, histone H3 to form H3K14ac, and histone H2A to form H2AK4ac and H2AK7ac. The NuA4 complex is involved in the DNA damage response and is required for chromosome segregation. The NuA4 complex plays a direct role in repair of DNA double-strand breaks (DSBs) through homologous recombination. Recruitment to promoters depends on H3K4me. Also acetylates non-histone proteins. In addition to protein acetyltransferase, can use different acyl-CoA substrates, such as 2-hydroxyisobutanoyl-CoA (2-hydroxyisobutyryl-CoA) or (2E)-butenoyl-CoA (crotonyl-CoA), and is able to mediate protein 2-hydroxyisobutyrylation and crotonylation, respectively.</text>
</comment>
<evidence type="ECO:0000256" key="20">
    <source>
        <dbReference type="SAM" id="MobiDB-lite"/>
    </source>
</evidence>
<evidence type="ECO:0000256" key="10">
    <source>
        <dbReference type="ARBA" id="ARBA00023159"/>
    </source>
</evidence>
<evidence type="ECO:0000256" key="7">
    <source>
        <dbReference type="ARBA" id="ARBA00022853"/>
    </source>
</evidence>
<dbReference type="GO" id="GO:0000785">
    <property type="term" value="C:chromatin"/>
    <property type="evidence" value="ECO:0007669"/>
    <property type="project" value="TreeGrafter"/>
</dbReference>
<evidence type="ECO:0000256" key="9">
    <source>
        <dbReference type="ARBA" id="ARBA00023015"/>
    </source>
</evidence>
<evidence type="ECO:0000256" key="5">
    <source>
        <dbReference type="ARBA" id="ARBA00022679"/>
    </source>
</evidence>
<dbReference type="InterPro" id="IPR016181">
    <property type="entry name" value="Acyl_CoA_acyltransferase"/>
</dbReference>
<evidence type="ECO:0000256" key="13">
    <source>
        <dbReference type="ARBA" id="ARBA00023242"/>
    </source>
</evidence>
<dbReference type="GO" id="GO:0006281">
    <property type="term" value="P:DNA repair"/>
    <property type="evidence" value="ECO:0007669"/>
    <property type="project" value="UniProtKB-KW"/>
</dbReference>
<organism evidence="22 23">
    <name type="scientific">Lyophyllum shimeji</name>
    <name type="common">Hon-shimeji</name>
    <name type="synonym">Tricholoma shimeji</name>
    <dbReference type="NCBI Taxonomy" id="47721"/>
    <lineage>
        <taxon>Eukaryota</taxon>
        <taxon>Fungi</taxon>
        <taxon>Dikarya</taxon>
        <taxon>Basidiomycota</taxon>
        <taxon>Agaricomycotina</taxon>
        <taxon>Agaricomycetes</taxon>
        <taxon>Agaricomycetidae</taxon>
        <taxon>Agaricales</taxon>
        <taxon>Tricholomatineae</taxon>
        <taxon>Lyophyllaceae</taxon>
        <taxon>Lyophyllum</taxon>
    </lineage>
</organism>
<keyword evidence="13" id="KW-0539">Nucleus</keyword>
<evidence type="ECO:0000256" key="16">
    <source>
        <dbReference type="ARBA" id="ARBA00047752"/>
    </source>
</evidence>
<comment type="catalytic activity">
    <reaction evidence="15">
        <text>2-hydroxyisobutanoyl-CoA + L-lysyl-[protein] = N(6)-(2-hydroxyisobutanoyl)-L-lysyl-[protein] + CoA + H(+)</text>
        <dbReference type="Rhea" id="RHEA:24180"/>
        <dbReference type="Rhea" id="RHEA-COMP:9752"/>
        <dbReference type="Rhea" id="RHEA-COMP:15921"/>
        <dbReference type="ChEBI" id="CHEBI:15378"/>
        <dbReference type="ChEBI" id="CHEBI:29969"/>
        <dbReference type="ChEBI" id="CHEBI:57287"/>
        <dbReference type="ChEBI" id="CHEBI:131780"/>
        <dbReference type="ChEBI" id="CHEBI:144968"/>
    </reaction>
    <physiologicalReaction direction="left-to-right" evidence="15">
        <dbReference type="Rhea" id="RHEA:24181"/>
    </physiologicalReaction>
</comment>
<dbReference type="GO" id="GO:0006357">
    <property type="term" value="P:regulation of transcription by RNA polymerase II"/>
    <property type="evidence" value="ECO:0007669"/>
    <property type="project" value="TreeGrafter"/>
</dbReference>
<dbReference type="InterPro" id="IPR036388">
    <property type="entry name" value="WH-like_DNA-bd_sf"/>
</dbReference>
<accession>A0A9P3PLM3</accession>
<protein>
    <recommendedName>
        <fullName evidence="4">histone acetyltransferase</fullName>
        <ecNumber evidence="4">2.3.1.48</ecNumber>
    </recommendedName>
</protein>
<dbReference type="FunFam" id="1.10.10.10:FF:000022">
    <property type="entry name" value="Histone acetyltransferase"/>
    <property type="match status" value="1"/>
</dbReference>
<evidence type="ECO:0000256" key="11">
    <source>
        <dbReference type="ARBA" id="ARBA00023163"/>
    </source>
</evidence>
<dbReference type="OrthoDB" id="787137at2759"/>
<dbReference type="FunFam" id="3.30.60.60:FF:000001">
    <property type="entry name" value="Histone acetyltransferase"/>
    <property type="match status" value="1"/>
</dbReference>
<dbReference type="InterPro" id="IPR002717">
    <property type="entry name" value="HAT_MYST-type"/>
</dbReference>
<keyword evidence="10" id="KW-0010">Activator</keyword>
<dbReference type="EMBL" id="BRPK01000004">
    <property type="protein sequence ID" value="GLB37576.1"/>
    <property type="molecule type" value="Genomic_DNA"/>
</dbReference>
<evidence type="ECO:0000256" key="8">
    <source>
        <dbReference type="ARBA" id="ARBA00022990"/>
    </source>
</evidence>
<sequence length="539" mass="60969">MSPSSATPAGDGSPPPISPGGTYSIQTVTVGCKIYIRRPGPDGEEERLAEILSIRDKPVNPYGRRATPVKADTIPTKPEDQWEFFVHWDSFNKRLDEWVPGSRLVLTRDLEWPRPKTTGGKKNGAPPQKAPGKAPRSLLKKATTNAALVGSPTPAPSTPAVNGEYAPSPSPAPSPLKRKHPDDEEEEEEEEEDAEGDDDAEGEMDIDGEGEADAFELSLQESVPDAPPLASFSKEQEIEKLRTSGSMTQSISEIARVKNLNRIQIGKHEVDAWYFSPYPKEYAHLPVLYICEFCLSFFPSPLMLSRHRQRCTLLHPPGNEIYRHEDISFFEIDGKRQLTWCRNLSLLSKCFLDHKTLYYDVTPFMYYVMTQRDSTGCHVIGYFSKEKESAENYNVACILTLPQHQRHGYGKLLIEFSYELSKKEQKLGSPEKPLSDLGLLGYRAYWAETIIDLLLECPDGELSVDDIAQRTSITHADVMNTCTTLQLFKHYKGQHILCLNNAVLEKHQKAKAKRRRRIHPECLKWKPPVFTRDQLRFGW</sequence>
<feature type="region of interest" description="Disordered" evidence="20">
    <location>
        <begin position="110"/>
        <end position="206"/>
    </location>
</feature>
<dbReference type="Pfam" id="PF11717">
    <property type="entry name" value="Tudor-knot"/>
    <property type="match status" value="1"/>
</dbReference>
<comment type="subunit">
    <text evidence="3">Component of the NuA4 histone acetyltransferase complex.</text>
</comment>
<comment type="catalytic activity">
    <reaction evidence="16">
        <text>(2E)-butenoyl-CoA + L-lysyl-[protein] = N(6)-(2E)-butenoyl-L-lysyl-[protein] + CoA + H(+)</text>
        <dbReference type="Rhea" id="RHEA:53908"/>
        <dbReference type="Rhea" id="RHEA-COMP:9752"/>
        <dbReference type="Rhea" id="RHEA-COMP:13707"/>
        <dbReference type="ChEBI" id="CHEBI:15378"/>
        <dbReference type="ChEBI" id="CHEBI:29969"/>
        <dbReference type="ChEBI" id="CHEBI:57287"/>
        <dbReference type="ChEBI" id="CHEBI:57332"/>
        <dbReference type="ChEBI" id="CHEBI:137954"/>
    </reaction>
    <physiologicalReaction direction="left-to-right" evidence="16">
        <dbReference type="Rhea" id="RHEA:53909"/>
    </physiologicalReaction>
</comment>
<dbReference type="PANTHER" id="PTHR10615">
    <property type="entry name" value="HISTONE ACETYLTRANSFERASE"/>
    <property type="match status" value="1"/>
</dbReference>
<dbReference type="Gene3D" id="2.30.30.140">
    <property type="match status" value="1"/>
</dbReference>
<dbReference type="PANTHER" id="PTHR10615:SF218">
    <property type="entry name" value="HISTONE ACETYLTRANSFERASE ESA1"/>
    <property type="match status" value="1"/>
</dbReference>
<dbReference type="InterPro" id="IPR025995">
    <property type="entry name" value="Tudor-knot"/>
</dbReference>
<feature type="region of interest" description="Disordered" evidence="20">
    <location>
        <begin position="1"/>
        <end position="23"/>
    </location>
</feature>
<feature type="compositionally biased region" description="Low complexity" evidence="20">
    <location>
        <begin position="123"/>
        <end position="135"/>
    </location>
</feature>
<dbReference type="Pfam" id="PF17772">
    <property type="entry name" value="zf-MYST"/>
    <property type="match status" value="1"/>
</dbReference>
<feature type="domain" description="MYST-type HAT" evidence="21">
    <location>
        <begin position="255"/>
        <end position="527"/>
    </location>
</feature>
<keyword evidence="12" id="KW-0234">DNA repair</keyword>
<dbReference type="InterPro" id="IPR040706">
    <property type="entry name" value="Zf-MYST"/>
</dbReference>
<evidence type="ECO:0000256" key="17">
    <source>
        <dbReference type="ARBA" id="ARBA00047787"/>
    </source>
</evidence>
<evidence type="ECO:0000256" key="18">
    <source>
        <dbReference type="ARBA" id="ARBA00048940"/>
    </source>
</evidence>
<reference evidence="22" key="1">
    <citation type="submission" date="2022-07" db="EMBL/GenBank/DDBJ databases">
        <title>The genome of Lyophyllum shimeji provides insight into the initial evolution of ectomycorrhizal fungal genome.</title>
        <authorList>
            <person name="Kobayashi Y."/>
            <person name="Shibata T."/>
            <person name="Hirakawa H."/>
            <person name="Shigenobu S."/>
            <person name="Nishiyama T."/>
            <person name="Yamada A."/>
            <person name="Hasebe M."/>
            <person name="Kawaguchi M."/>
        </authorList>
    </citation>
    <scope>NUCLEOTIDE SEQUENCE</scope>
    <source>
        <strain evidence="22">AT787</strain>
    </source>
</reference>
<name>A0A9P3PLM3_LYOSH</name>
<keyword evidence="8" id="KW-0007">Acetylation</keyword>
<gene>
    <name evidence="22" type="primary">ESA1</name>
    <name evidence="22" type="ORF">LshimejAT787_0406270</name>
</gene>
<evidence type="ECO:0000259" key="21">
    <source>
        <dbReference type="PROSITE" id="PS51726"/>
    </source>
</evidence>
<dbReference type="PROSITE" id="PS51726">
    <property type="entry name" value="MYST_HAT"/>
    <property type="match status" value="1"/>
</dbReference>
<evidence type="ECO:0000256" key="14">
    <source>
        <dbReference type="ARBA" id="ARBA00045805"/>
    </source>
</evidence>
<dbReference type="GO" id="GO:0005634">
    <property type="term" value="C:nucleus"/>
    <property type="evidence" value="ECO:0007669"/>
    <property type="project" value="UniProtKB-SubCell"/>
</dbReference>
<dbReference type="SUPFAM" id="SSF55729">
    <property type="entry name" value="Acyl-CoA N-acyltransferases (Nat)"/>
    <property type="match status" value="1"/>
</dbReference>
<keyword evidence="23" id="KW-1185">Reference proteome</keyword>
<comment type="catalytic activity">
    <reaction evidence="17">
        <text>L-lysyl-[protein] + acetyl-CoA = N(6)-acetyl-L-lysyl-[protein] + CoA + H(+)</text>
        <dbReference type="Rhea" id="RHEA:45948"/>
        <dbReference type="Rhea" id="RHEA-COMP:9752"/>
        <dbReference type="Rhea" id="RHEA-COMP:10731"/>
        <dbReference type="ChEBI" id="CHEBI:15378"/>
        <dbReference type="ChEBI" id="CHEBI:29969"/>
        <dbReference type="ChEBI" id="CHEBI:57287"/>
        <dbReference type="ChEBI" id="CHEBI:57288"/>
        <dbReference type="ChEBI" id="CHEBI:61930"/>
    </reaction>
    <physiologicalReaction direction="left-to-right" evidence="17">
        <dbReference type="Rhea" id="RHEA:45949"/>
    </physiologicalReaction>
</comment>
<keyword evidence="11" id="KW-0804">Transcription</keyword>
<dbReference type="FunFam" id="3.40.630.30:FF:000002">
    <property type="entry name" value="Histone acetyltransferase"/>
    <property type="match status" value="1"/>
</dbReference>
<comment type="similarity">
    <text evidence="2">Belongs to the MYST (SAS/MOZ) family.</text>
</comment>
<keyword evidence="7" id="KW-0156">Chromatin regulator</keyword>
<dbReference type="InterPro" id="IPR000953">
    <property type="entry name" value="Chromo/chromo_shadow_dom"/>
</dbReference>
<comment type="subcellular location">
    <subcellularLocation>
        <location evidence="1">Nucleus</location>
    </subcellularLocation>
</comment>
<dbReference type="SUPFAM" id="SSF54160">
    <property type="entry name" value="Chromo domain-like"/>
    <property type="match status" value="1"/>
</dbReference>
<evidence type="ECO:0000256" key="6">
    <source>
        <dbReference type="ARBA" id="ARBA00022763"/>
    </source>
</evidence>
<dbReference type="SMART" id="SM00298">
    <property type="entry name" value="CHROMO"/>
    <property type="match status" value="1"/>
</dbReference>
<evidence type="ECO:0000256" key="2">
    <source>
        <dbReference type="ARBA" id="ARBA00010107"/>
    </source>
</evidence>
<evidence type="ECO:0000256" key="15">
    <source>
        <dbReference type="ARBA" id="ARBA00047557"/>
    </source>
</evidence>
<dbReference type="EC" id="2.3.1.48" evidence="4"/>
<dbReference type="InterPro" id="IPR050603">
    <property type="entry name" value="MYST_HAT"/>
</dbReference>
<evidence type="ECO:0000256" key="12">
    <source>
        <dbReference type="ARBA" id="ARBA00023204"/>
    </source>
</evidence>
<keyword evidence="9" id="KW-0805">Transcription regulation</keyword>
<evidence type="ECO:0000256" key="4">
    <source>
        <dbReference type="ARBA" id="ARBA00013184"/>
    </source>
</evidence>
<dbReference type="GO" id="GO:0003682">
    <property type="term" value="F:chromatin binding"/>
    <property type="evidence" value="ECO:0007669"/>
    <property type="project" value="TreeGrafter"/>
</dbReference>
<keyword evidence="6" id="KW-0227">DNA damage</keyword>
<dbReference type="InterPro" id="IPR016197">
    <property type="entry name" value="Chromo-like_dom_sf"/>
</dbReference>
<evidence type="ECO:0000256" key="1">
    <source>
        <dbReference type="ARBA" id="ARBA00004123"/>
    </source>
</evidence>
<feature type="active site" description="Proton donor/acceptor" evidence="19">
    <location>
        <position position="431"/>
    </location>
</feature>
<dbReference type="GO" id="GO:0003712">
    <property type="term" value="F:transcription coregulator activity"/>
    <property type="evidence" value="ECO:0007669"/>
    <property type="project" value="TreeGrafter"/>
</dbReference>
<feature type="compositionally biased region" description="Acidic residues" evidence="20">
    <location>
        <begin position="183"/>
        <end position="206"/>
    </location>
</feature>
<evidence type="ECO:0000313" key="23">
    <source>
        <dbReference type="Proteomes" id="UP001063166"/>
    </source>
</evidence>
<dbReference type="Pfam" id="PF01853">
    <property type="entry name" value="MOZ_SAS"/>
    <property type="match status" value="1"/>
</dbReference>
<evidence type="ECO:0000313" key="22">
    <source>
        <dbReference type="EMBL" id="GLB37576.1"/>
    </source>
</evidence>
<dbReference type="CDD" id="cd04301">
    <property type="entry name" value="NAT_SF"/>
    <property type="match status" value="1"/>
</dbReference>
<dbReference type="AlphaFoldDB" id="A0A9P3PLM3"/>